<dbReference type="Proteomes" id="UP001380953">
    <property type="component" value="Unassembled WGS sequence"/>
</dbReference>
<gene>
    <name evidence="1" type="ORF">WKI47_18205</name>
</gene>
<proteinExistence type="predicted"/>
<keyword evidence="2" id="KW-1185">Reference proteome</keyword>
<evidence type="ECO:0000313" key="2">
    <source>
        <dbReference type="Proteomes" id="UP001380953"/>
    </source>
</evidence>
<dbReference type="EMBL" id="JBBKAR010000046">
    <property type="protein sequence ID" value="MEJ8305847.1"/>
    <property type="molecule type" value="Genomic_DNA"/>
</dbReference>
<accession>A0ACC6PG37</accession>
<name>A0ACC6PG37_9BACL</name>
<evidence type="ECO:0000313" key="1">
    <source>
        <dbReference type="EMBL" id="MEJ8305847.1"/>
    </source>
</evidence>
<comment type="caution">
    <text evidence="1">The sequence shown here is derived from an EMBL/GenBank/DDBJ whole genome shotgun (WGS) entry which is preliminary data.</text>
</comment>
<reference evidence="1" key="1">
    <citation type="submission" date="2024-03" db="EMBL/GenBank/DDBJ databases">
        <title>Whole genome sequecning of epiphytes from Marcgravia umbellata leaves.</title>
        <authorList>
            <person name="Kumar G."/>
            <person name="Savka M.A."/>
        </authorList>
    </citation>
    <scope>NUCLEOTIDE SEQUENCE</scope>
    <source>
        <strain evidence="1">RIT_BL5</strain>
    </source>
</reference>
<protein>
    <submittedName>
        <fullName evidence="1">TerD family protein</fullName>
    </submittedName>
</protein>
<organism evidence="1 2">
    <name type="scientific">Saccharibacillus sacchari</name>
    <dbReference type="NCBI Taxonomy" id="456493"/>
    <lineage>
        <taxon>Bacteria</taxon>
        <taxon>Bacillati</taxon>
        <taxon>Bacillota</taxon>
        <taxon>Bacilli</taxon>
        <taxon>Bacillales</taxon>
        <taxon>Paenibacillaceae</taxon>
        <taxon>Saccharibacillus</taxon>
    </lineage>
</organism>
<sequence length="424" mass="46672">MNLSKGQKADLTKGRDVRELKLELGWTTAFADIEIDGAAFLLSDRDICEEDADFVFYGQPVHASGAVRHEGKEGRRETLTVLPRSIPDRVHKIALTLTIHEGEENGRFFRDVSDIYVRALDAHSGQELLRYGFGEELDRETAIVAAELYRHNGEWKLAAIGSGYDGGLEALCRSYGLDVAENEQSSEPAPPETAASPEAAVPVQTTPKGPLSEPMPTPADVPSAVSPKIELSKPSASSVVLQKIELSKPGSISIRKSASALAMLVWENPRKDLDLYGFYVTKSGECGKVYYKNRGSGKRAPYIELDQDARGAGQETISIYRTDELKYVLFCAYSAVSNGFGSFKAMKARAVVDNGEGQRVETWLQKKNAFAYWVAIAKIDFTGEDSMEVSQVETYSKSGVENSPLLYEDGRFEMNVGPIEFKDR</sequence>